<dbReference type="EC" id="4.1.1.48" evidence="9"/>
<evidence type="ECO:0000313" key="12">
    <source>
        <dbReference type="Proteomes" id="UP000037977"/>
    </source>
</evidence>
<dbReference type="InterPro" id="IPR013798">
    <property type="entry name" value="Indole-3-glycerol_P_synth_dom"/>
</dbReference>
<dbReference type="Gene3D" id="3.20.20.70">
    <property type="entry name" value="Aldolase class I"/>
    <property type="match status" value="1"/>
</dbReference>
<dbReference type="PROSITE" id="PS00614">
    <property type="entry name" value="IGPS"/>
    <property type="match status" value="1"/>
</dbReference>
<dbReference type="NCBIfam" id="NF001377">
    <property type="entry name" value="PRK00278.2-4"/>
    <property type="match status" value="1"/>
</dbReference>
<dbReference type="PATRIC" id="fig|33935.3.peg.2379"/>
<dbReference type="GO" id="GO:0004640">
    <property type="term" value="F:phosphoribosylanthranilate isomerase activity"/>
    <property type="evidence" value="ECO:0007669"/>
    <property type="project" value="TreeGrafter"/>
</dbReference>
<evidence type="ECO:0000256" key="6">
    <source>
        <dbReference type="ARBA" id="ARBA00022822"/>
    </source>
</evidence>
<evidence type="ECO:0000313" key="11">
    <source>
        <dbReference type="EMBL" id="KOY81043.1"/>
    </source>
</evidence>
<keyword evidence="5 9" id="KW-0210">Decarboxylase</keyword>
<organism evidence="11 12">
    <name type="scientific">Lysinibacillus macroides</name>
    <dbReference type="NCBI Taxonomy" id="33935"/>
    <lineage>
        <taxon>Bacteria</taxon>
        <taxon>Bacillati</taxon>
        <taxon>Bacillota</taxon>
        <taxon>Bacilli</taxon>
        <taxon>Bacillales</taxon>
        <taxon>Bacillaceae</taxon>
        <taxon>Lysinibacillus</taxon>
    </lineage>
</organism>
<evidence type="ECO:0000256" key="4">
    <source>
        <dbReference type="ARBA" id="ARBA00022605"/>
    </source>
</evidence>
<reference evidence="11 12" key="1">
    <citation type="submission" date="2015-07" db="EMBL/GenBank/DDBJ databases">
        <title>Genome sequencing project for genomic taxonomy and phylogenomics of Bacillus-like bacteria.</title>
        <authorList>
            <person name="Liu B."/>
            <person name="Wang J."/>
            <person name="Zhu Y."/>
            <person name="Liu G."/>
            <person name="Chen Q."/>
            <person name="Chen Z."/>
            <person name="Che J."/>
            <person name="Ge C."/>
            <person name="Shi H."/>
            <person name="Pan Z."/>
            <person name="Liu X."/>
        </authorList>
    </citation>
    <scope>NUCLEOTIDE SEQUENCE [LARGE SCALE GENOMIC DNA]</scope>
    <source>
        <strain evidence="11 12">DSM 54</strain>
    </source>
</reference>
<dbReference type="EMBL" id="LGCI01000010">
    <property type="protein sequence ID" value="KOY81043.1"/>
    <property type="molecule type" value="Genomic_DNA"/>
</dbReference>
<evidence type="ECO:0000256" key="7">
    <source>
        <dbReference type="ARBA" id="ARBA00023141"/>
    </source>
</evidence>
<dbReference type="InterPro" id="IPR045186">
    <property type="entry name" value="Indole-3-glycerol_P_synth"/>
</dbReference>
<evidence type="ECO:0000256" key="5">
    <source>
        <dbReference type="ARBA" id="ARBA00022793"/>
    </source>
</evidence>
<keyword evidence="6 9" id="KW-0822">Tryptophan biosynthesis</keyword>
<dbReference type="PANTHER" id="PTHR22854:SF2">
    <property type="entry name" value="INDOLE-3-GLYCEROL-PHOSPHATE SYNTHASE"/>
    <property type="match status" value="1"/>
</dbReference>
<keyword evidence="7 9" id="KW-0057">Aromatic amino acid biosynthesis</keyword>
<dbReference type="GO" id="GO:0000162">
    <property type="term" value="P:L-tryptophan biosynthetic process"/>
    <property type="evidence" value="ECO:0007669"/>
    <property type="project" value="UniProtKB-UniRule"/>
</dbReference>
<comment type="pathway">
    <text evidence="2 9">Amino-acid biosynthesis; L-tryptophan biosynthesis; L-tryptophan from chorismate: step 4/5.</text>
</comment>
<evidence type="ECO:0000256" key="8">
    <source>
        <dbReference type="ARBA" id="ARBA00023239"/>
    </source>
</evidence>
<feature type="domain" description="Indole-3-glycerol phosphate synthase" evidence="10">
    <location>
        <begin position="4"/>
        <end position="254"/>
    </location>
</feature>
<dbReference type="FunFam" id="3.20.20.70:FF:000024">
    <property type="entry name" value="Indole-3-glycerol phosphate synthase"/>
    <property type="match status" value="1"/>
</dbReference>
<comment type="caution">
    <text evidence="11">The sequence shown here is derived from an EMBL/GenBank/DDBJ whole genome shotgun (WGS) entry which is preliminary data.</text>
</comment>
<dbReference type="OrthoDB" id="9804217at2"/>
<proteinExistence type="inferred from homology"/>
<evidence type="ECO:0000256" key="1">
    <source>
        <dbReference type="ARBA" id="ARBA00001633"/>
    </source>
</evidence>
<comment type="catalytic activity">
    <reaction evidence="1 9">
        <text>1-(2-carboxyphenylamino)-1-deoxy-D-ribulose 5-phosphate + H(+) = (1S,2R)-1-C-(indol-3-yl)glycerol 3-phosphate + CO2 + H2O</text>
        <dbReference type="Rhea" id="RHEA:23476"/>
        <dbReference type="ChEBI" id="CHEBI:15377"/>
        <dbReference type="ChEBI" id="CHEBI:15378"/>
        <dbReference type="ChEBI" id="CHEBI:16526"/>
        <dbReference type="ChEBI" id="CHEBI:58613"/>
        <dbReference type="ChEBI" id="CHEBI:58866"/>
        <dbReference type="EC" id="4.1.1.48"/>
    </reaction>
</comment>
<evidence type="ECO:0000256" key="9">
    <source>
        <dbReference type="HAMAP-Rule" id="MF_00134"/>
    </source>
</evidence>
<sequence>MNILNKILQQKKVEVGALLEQPDPLADFIAKPRPSLFESLYKASKLQVIAEMKRASPSKGLIAEGANPVAQAQIYAQAGAAAISVLTDKEFFKGSFQDLTDVANVVDTPLLCKDFMVDRVQIRFAKAAGASIILLIVAALTDEALRDLYSYATSLGLEVLVEVHDQEELQRALAVDAKLIGINNRDLRTFEVSLAHTQEIAEVFPFGEERVLISESGIWSQEDAQQVAAMGASGVLVGEALMRSGDAGAALQQLQVLKEEASV</sequence>
<accession>A0A0M9DI22</accession>
<dbReference type="PANTHER" id="PTHR22854">
    <property type="entry name" value="TRYPTOPHAN BIOSYNTHESIS PROTEIN"/>
    <property type="match status" value="1"/>
</dbReference>
<keyword evidence="8 9" id="KW-0456">Lyase</keyword>
<evidence type="ECO:0000259" key="10">
    <source>
        <dbReference type="Pfam" id="PF00218"/>
    </source>
</evidence>
<dbReference type="RefSeq" id="WP_053996282.1">
    <property type="nucleotide sequence ID" value="NZ_CP065643.1"/>
</dbReference>
<dbReference type="GO" id="GO:0004425">
    <property type="term" value="F:indole-3-glycerol-phosphate synthase activity"/>
    <property type="evidence" value="ECO:0007669"/>
    <property type="project" value="UniProtKB-UniRule"/>
</dbReference>
<dbReference type="Pfam" id="PF00218">
    <property type="entry name" value="IGPS"/>
    <property type="match status" value="1"/>
</dbReference>
<evidence type="ECO:0000256" key="2">
    <source>
        <dbReference type="ARBA" id="ARBA00004696"/>
    </source>
</evidence>
<dbReference type="UniPathway" id="UPA00035">
    <property type="reaction ID" value="UER00043"/>
</dbReference>
<dbReference type="HAMAP" id="MF_00134_B">
    <property type="entry name" value="IGPS_B"/>
    <property type="match status" value="1"/>
</dbReference>
<dbReference type="InterPro" id="IPR013785">
    <property type="entry name" value="Aldolase_TIM"/>
</dbReference>
<keyword evidence="4 9" id="KW-0028">Amino-acid biosynthesis</keyword>
<comment type="similarity">
    <text evidence="3 9">Belongs to the TrpC family.</text>
</comment>
<keyword evidence="12" id="KW-1185">Reference proteome</keyword>
<name>A0A0M9DI22_9BACI</name>
<dbReference type="AlphaFoldDB" id="A0A0M9DI22"/>
<dbReference type="SUPFAM" id="SSF51366">
    <property type="entry name" value="Ribulose-phoshate binding barrel"/>
    <property type="match status" value="1"/>
</dbReference>
<dbReference type="CDD" id="cd00331">
    <property type="entry name" value="IGPS"/>
    <property type="match status" value="1"/>
</dbReference>
<dbReference type="NCBIfam" id="NF001371">
    <property type="entry name" value="PRK00278.1-3"/>
    <property type="match status" value="1"/>
</dbReference>
<dbReference type="InterPro" id="IPR011060">
    <property type="entry name" value="RibuloseP-bd_barrel"/>
</dbReference>
<protein>
    <recommendedName>
        <fullName evidence="9">Indole-3-glycerol phosphate synthase</fullName>
        <shortName evidence="9">IGPS</shortName>
        <ecNumber evidence="9">4.1.1.48</ecNumber>
    </recommendedName>
</protein>
<evidence type="ECO:0000256" key="3">
    <source>
        <dbReference type="ARBA" id="ARBA00008737"/>
    </source>
</evidence>
<dbReference type="InterPro" id="IPR001468">
    <property type="entry name" value="Indole-3-GlycerolPSynthase_CS"/>
</dbReference>
<dbReference type="STRING" id="33935.ADM90_17950"/>
<dbReference type="Proteomes" id="UP000037977">
    <property type="component" value="Unassembled WGS sequence"/>
</dbReference>
<gene>
    <name evidence="9" type="primary">trpC</name>
    <name evidence="11" type="ORF">ADM90_17950</name>
</gene>